<comment type="similarity">
    <text evidence="2">Belongs to the TfdA dioxygenase family.</text>
</comment>
<evidence type="ECO:0000256" key="5">
    <source>
        <dbReference type="ARBA" id="ARBA00023002"/>
    </source>
</evidence>
<dbReference type="Pfam" id="PF02668">
    <property type="entry name" value="TauD"/>
    <property type="match status" value="1"/>
</dbReference>
<evidence type="ECO:0000256" key="3">
    <source>
        <dbReference type="ARBA" id="ARBA00022723"/>
    </source>
</evidence>
<comment type="caution">
    <text evidence="8">The sequence shown here is derived from an EMBL/GenBank/DDBJ whole genome shotgun (WGS) entry which is preliminary data.</text>
</comment>
<evidence type="ECO:0000313" key="9">
    <source>
        <dbReference type="Proteomes" id="UP000320095"/>
    </source>
</evidence>
<accession>A0A502E6M4</accession>
<dbReference type="SUPFAM" id="SSF51197">
    <property type="entry name" value="Clavaminate synthase-like"/>
    <property type="match status" value="1"/>
</dbReference>
<dbReference type="RefSeq" id="WP_140694440.1">
    <property type="nucleotide sequence ID" value="NZ_RCZG01000008.1"/>
</dbReference>
<evidence type="ECO:0000256" key="4">
    <source>
        <dbReference type="ARBA" id="ARBA00022964"/>
    </source>
</evidence>
<dbReference type="AlphaFoldDB" id="A0A502E6M4"/>
<dbReference type="EMBL" id="RCZG01000008">
    <property type="protein sequence ID" value="TPG32482.1"/>
    <property type="molecule type" value="Genomic_DNA"/>
</dbReference>
<dbReference type="InterPro" id="IPR051178">
    <property type="entry name" value="TfdA_dioxygenase"/>
</dbReference>
<dbReference type="Gene3D" id="3.60.130.10">
    <property type="entry name" value="Clavaminate synthase-like"/>
    <property type="match status" value="1"/>
</dbReference>
<dbReference type="PANTHER" id="PTHR43779:SF3">
    <property type="entry name" value="(3R)-3-[(CARBOXYMETHYL)AMINO]FATTY ACID OXYGENASE_DECARBOXYLASE"/>
    <property type="match status" value="1"/>
</dbReference>
<comment type="cofactor">
    <cofactor evidence="1">
        <name>Fe(2+)</name>
        <dbReference type="ChEBI" id="CHEBI:29033"/>
    </cofactor>
</comment>
<dbReference type="GO" id="GO:0051213">
    <property type="term" value="F:dioxygenase activity"/>
    <property type="evidence" value="ECO:0007669"/>
    <property type="project" value="UniProtKB-KW"/>
</dbReference>
<dbReference type="InterPro" id="IPR042098">
    <property type="entry name" value="TauD-like_sf"/>
</dbReference>
<evidence type="ECO:0000256" key="2">
    <source>
        <dbReference type="ARBA" id="ARBA00005896"/>
    </source>
</evidence>
<keyword evidence="5" id="KW-0560">Oxidoreductase</keyword>
<organism evidence="8 9">
    <name type="scientific">Mycolicibacterium hodleri</name>
    <dbReference type="NCBI Taxonomy" id="49897"/>
    <lineage>
        <taxon>Bacteria</taxon>
        <taxon>Bacillati</taxon>
        <taxon>Actinomycetota</taxon>
        <taxon>Actinomycetes</taxon>
        <taxon>Mycobacteriales</taxon>
        <taxon>Mycobacteriaceae</taxon>
        <taxon>Mycolicibacterium</taxon>
    </lineage>
</organism>
<gene>
    <name evidence="8" type="ORF">EAH80_19635</name>
</gene>
<keyword evidence="9" id="KW-1185">Reference proteome</keyword>
<name>A0A502E6M4_9MYCO</name>
<reference evidence="8 9" key="1">
    <citation type="journal article" date="2019" name="Environ. Microbiol.">
        <title>Species interactions and distinct microbial communities in high Arctic permafrost affected cryosols are associated with the CH4 and CO2 gas fluxes.</title>
        <authorList>
            <person name="Altshuler I."/>
            <person name="Hamel J."/>
            <person name="Turney S."/>
            <person name="Magnuson E."/>
            <person name="Levesque R."/>
            <person name="Greer C."/>
            <person name="Whyte L.G."/>
        </authorList>
    </citation>
    <scope>NUCLEOTIDE SEQUENCE [LARGE SCALE GENOMIC DNA]</scope>
    <source>
        <strain evidence="8 9">S5.20</strain>
    </source>
</reference>
<dbReference type="Proteomes" id="UP000320095">
    <property type="component" value="Unassembled WGS sequence"/>
</dbReference>
<sequence length="322" mass="36604">MTSTSGEYKHFTVSPIADHHPFGAIVSELDPKDLDLPEVGEDLRKLWVREGVLVFDGLDDPDTHVRLSRCFGELIQHPTKEARSQGHPELMDVRYRPEDGWLTEVDGEPRGTWLPWHSDLIYVAEINHGGILRPITIPSHGGETGFIDKIQSYDTLDEDLKESIEGLHVLYGYDLDPADQKFGRRHEVKVLRFERAVLSILARRGDFPTVRHPLVYTQRETGRKVLNLSPWFALGIDEMPGAEGDELLERVAQHCVDPARAYIHEWVPGQMVLWDNWRMLHCANGAPAQEERHMQRTTIEGDYGLGEIAYGEKVGKADYISV</sequence>
<dbReference type="InterPro" id="IPR003819">
    <property type="entry name" value="TauD/TfdA-like"/>
</dbReference>
<protein>
    <submittedName>
        <fullName evidence="8">TauD/TfdA family dioxygenase</fullName>
    </submittedName>
</protein>
<feature type="domain" description="TauD/TfdA-like" evidence="7">
    <location>
        <begin position="17"/>
        <end position="298"/>
    </location>
</feature>
<evidence type="ECO:0000313" key="8">
    <source>
        <dbReference type="EMBL" id="TPG32482.1"/>
    </source>
</evidence>
<keyword evidence="4 8" id="KW-0223">Dioxygenase</keyword>
<evidence type="ECO:0000256" key="6">
    <source>
        <dbReference type="ARBA" id="ARBA00023004"/>
    </source>
</evidence>
<keyword evidence="3" id="KW-0479">Metal-binding</keyword>
<dbReference type="OrthoDB" id="581608at2"/>
<evidence type="ECO:0000259" key="7">
    <source>
        <dbReference type="Pfam" id="PF02668"/>
    </source>
</evidence>
<dbReference type="GO" id="GO:0046872">
    <property type="term" value="F:metal ion binding"/>
    <property type="evidence" value="ECO:0007669"/>
    <property type="project" value="UniProtKB-KW"/>
</dbReference>
<proteinExistence type="inferred from homology"/>
<evidence type="ECO:0000256" key="1">
    <source>
        <dbReference type="ARBA" id="ARBA00001954"/>
    </source>
</evidence>
<dbReference type="PANTHER" id="PTHR43779">
    <property type="entry name" value="DIOXYGENASE RV0097-RELATED"/>
    <property type="match status" value="1"/>
</dbReference>
<keyword evidence="6" id="KW-0408">Iron</keyword>